<dbReference type="EMBL" id="MVGC01000098">
    <property type="protein sequence ID" value="RJE23972.1"/>
    <property type="molecule type" value="Genomic_DNA"/>
</dbReference>
<dbReference type="GO" id="GO:0010265">
    <property type="term" value="P:SCF complex assembly"/>
    <property type="evidence" value="ECO:0007669"/>
    <property type="project" value="InterPro"/>
</dbReference>
<evidence type="ECO:0000313" key="3">
    <source>
        <dbReference type="EMBL" id="RJE23972.1"/>
    </source>
</evidence>
<dbReference type="InterPro" id="IPR039852">
    <property type="entry name" value="CAND1/CAND2"/>
</dbReference>
<evidence type="ECO:0000256" key="2">
    <source>
        <dbReference type="ARBA" id="ARBA00022786"/>
    </source>
</evidence>
<dbReference type="PANTHER" id="PTHR12696">
    <property type="entry name" value="TIP120"/>
    <property type="match status" value="1"/>
</dbReference>
<evidence type="ECO:0000256" key="1">
    <source>
        <dbReference type="ARBA" id="ARBA00022737"/>
    </source>
</evidence>
<gene>
    <name evidence="3" type="ORF">PHISCL_03678</name>
</gene>
<keyword evidence="4" id="KW-1185">Reference proteome</keyword>
<dbReference type="SUPFAM" id="SSF48371">
    <property type="entry name" value="ARM repeat"/>
    <property type="match status" value="1"/>
</dbReference>
<keyword evidence="1" id="KW-0677">Repeat</keyword>
<reference evidence="4" key="1">
    <citation type="submission" date="2017-02" db="EMBL/GenBank/DDBJ databases">
        <authorList>
            <person name="Tafer H."/>
            <person name="Lopandic K."/>
        </authorList>
    </citation>
    <scope>NUCLEOTIDE SEQUENCE [LARGE SCALE GENOMIC DNA]</scope>
    <source>
        <strain evidence="4">CBS 366.77</strain>
    </source>
</reference>
<comment type="caution">
    <text evidence="3">The sequence shown here is derived from an EMBL/GenBank/DDBJ whole genome shotgun (WGS) entry which is preliminary data.</text>
</comment>
<dbReference type="InterPro" id="IPR011989">
    <property type="entry name" value="ARM-like"/>
</dbReference>
<dbReference type="AlphaFoldDB" id="A0A3A2ZLE8"/>
<dbReference type="OrthoDB" id="6260732at2759"/>
<keyword evidence="2" id="KW-0833">Ubl conjugation pathway</keyword>
<sequence length="303" mass="32382">MADRQAMNHNLHGLLSKLSDPDPDMRYMSLNDLLGILNSSASSYLTHDQTSSIQLADGLLKALDDQHGDVQNQALKCFGPLVSRLPSDSLAPLLEKLTNLTTSQTIDTSVPNTALRSVITALPRPQSAQPTSSESTKSYAAVSRVLIPRLTGPTPSPSQRRGSVVKGMLEKDPSKGFSSDAIDVLITVVDCFGPVLKESELLALEHSVMAIIDNDTAGTVVTKRALAAISTLVLHFSDNRLNAFVSELVDKFNSPDLSTVHRRHLIATVGSIARSAPVKFGPHLKTLAPFVLSAVGETDISAV</sequence>
<organism evidence="3 4">
    <name type="scientific">Aspergillus sclerotialis</name>
    <dbReference type="NCBI Taxonomy" id="2070753"/>
    <lineage>
        <taxon>Eukaryota</taxon>
        <taxon>Fungi</taxon>
        <taxon>Dikarya</taxon>
        <taxon>Ascomycota</taxon>
        <taxon>Pezizomycotina</taxon>
        <taxon>Eurotiomycetes</taxon>
        <taxon>Eurotiomycetidae</taxon>
        <taxon>Eurotiales</taxon>
        <taxon>Aspergillaceae</taxon>
        <taxon>Aspergillus</taxon>
        <taxon>Aspergillus subgen. Polypaecilum</taxon>
    </lineage>
</organism>
<protein>
    <submittedName>
        <fullName evidence="3">Cullin-associated NEDD8-dissociated protein</fullName>
    </submittedName>
</protein>
<dbReference type="STRING" id="2070753.A0A3A2ZLE8"/>
<proteinExistence type="predicted"/>
<name>A0A3A2ZLE8_9EURO</name>
<dbReference type="InterPro" id="IPR016024">
    <property type="entry name" value="ARM-type_fold"/>
</dbReference>
<accession>A0A3A2ZLE8</accession>
<evidence type="ECO:0000313" key="4">
    <source>
        <dbReference type="Proteomes" id="UP000266188"/>
    </source>
</evidence>
<dbReference type="Proteomes" id="UP000266188">
    <property type="component" value="Unassembled WGS sequence"/>
</dbReference>
<dbReference type="Gene3D" id="1.25.10.10">
    <property type="entry name" value="Leucine-rich Repeat Variant"/>
    <property type="match status" value="1"/>
</dbReference>